<organism evidence="2 3">
    <name type="scientific">Cinchona calisaya</name>
    <dbReference type="NCBI Taxonomy" id="153742"/>
    <lineage>
        <taxon>Eukaryota</taxon>
        <taxon>Viridiplantae</taxon>
        <taxon>Streptophyta</taxon>
        <taxon>Embryophyta</taxon>
        <taxon>Tracheophyta</taxon>
        <taxon>Spermatophyta</taxon>
        <taxon>Magnoliopsida</taxon>
        <taxon>eudicotyledons</taxon>
        <taxon>Gunneridae</taxon>
        <taxon>Pentapetalae</taxon>
        <taxon>asterids</taxon>
        <taxon>lamiids</taxon>
        <taxon>Gentianales</taxon>
        <taxon>Rubiaceae</taxon>
        <taxon>Cinchonoideae</taxon>
        <taxon>Cinchoneae</taxon>
        <taxon>Cinchona</taxon>
    </lineage>
</organism>
<reference evidence="2 3" key="1">
    <citation type="submission" date="2024-11" db="EMBL/GenBank/DDBJ databases">
        <title>A near-complete genome assembly of Cinchona calisaya.</title>
        <authorList>
            <person name="Lian D.C."/>
            <person name="Zhao X.W."/>
            <person name="Wei L."/>
        </authorList>
    </citation>
    <scope>NUCLEOTIDE SEQUENCE [LARGE SCALE GENOMIC DNA]</scope>
    <source>
        <tissue evidence="2">Nenye</tissue>
    </source>
</reference>
<name>A0ABD3AQF7_9GENT</name>
<accession>A0ABD3AQF7</accession>
<evidence type="ECO:0000313" key="3">
    <source>
        <dbReference type="Proteomes" id="UP001630127"/>
    </source>
</evidence>
<feature type="compositionally biased region" description="Basic and acidic residues" evidence="1">
    <location>
        <begin position="30"/>
        <end position="42"/>
    </location>
</feature>
<proteinExistence type="predicted"/>
<dbReference type="AlphaFoldDB" id="A0ABD3AQF7"/>
<sequence>MHASAVKVGVQRCVQIQKPQNQGNQTNSVEDNRETSKSKDFPRGQIVEKMVQTEEDQPTNDKEVQISNDTDSERIDGAGQEEVTPIMVNLRSSDSIPTSMERVEVTYPNLGL</sequence>
<dbReference type="EMBL" id="JBJUIK010000003">
    <property type="protein sequence ID" value="KAL3533411.1"/>
    <property type="molecule type" value="Genomic_DNA"/>
</dbReference>
<comment type="caution">
    <text evidence="2">The sequence shown here is derived from an EMBL/GenBank/DDBJ whole genome shotgun (WGS) entry which is preliminary data.</text>
</comment>
<keyword evidence="3" id="KW-1185">Reference proteome</keyword>
<feature type="compositionally biased region" description="Polar residues" evidence="1">
    <location>
        <begin position="17"/>
        <end position="29"/>
    </location>
</feature>
<gene>
    <name evidence="2" type="ORF">ACH5RR_006932</name>
</gene>
<protein>
    <submittedName>
        <fullName evidence="2">Uncharacterized protein</fullName>
    </submittedName>
</protein>
<evidence type="ECO:0000313" key="2">
    <source>
        <dbReference type="EMBL" id="KAL3533411.1"/>
    </source>
</evidence>
<feature type="region of interest" description="Disordered" evidence="1">
    <location>
        <begin position="1"/>
        <end position="82"/>
    </location>
</feature>
<dbReference type="Proteomes" id="UP001630127">
    <property type="component" value="Unassembled WGS sequence"/>
</dbReference>
<evidence type="ECO:0000256" key="1">
    <source>
        <dbReference type="SAM" id="MobiDB-lite"/>
    </source>
</evidence>